<dbReference type="NCBIfam" id="TIGR04057">
    <property type="entry name" value="SusC_RagA_signa"/>
    <property type="match status" value="1"/>
</dbReference>
<keyword evidence="5 7" id="KW-0472">Membrane</keyword>
<keyword evidence="8" id="KW-0732">Signal</keyword>
<dbReference type="Gene3D" id="2.40.170.20">
    <property type="entry name" value="TonB-dependent receptor, beta-barrel domain"/>
    <property type="match status" value="1"/>
</dbReference>
<dbReference type="AlphaFoldDB" id="F4KVP3"/>
<evidence type="ECO:0000313" key="11">
    <source>
        <dbReference type="Proteomes" id="UP000008461"/>
    </source>
</evidence>
<dbReference type="Pfam" id="PF07715">
    <property type="entry name" value="Plug"/>
    <property type="match status" value="1"/>
</dbReference>
<keyword evidence="11" id="KW-1185">Reference proteome</keyword>
<dbReference type="InterPro" id="IPR008969">
    <property type="entry name" value="CarboxyPept-like_regulatory"/>
</dbReference>
<evidence type="ECO:0000256" key="7">
    <source>
        <dbReference type="PROSITE-ProRule" id="PRU01360"/>
    </source>
</evidence>
<dbReference type="InterPro" id="IPR023996">
    <property type="entry name" value="TonB-dep_OMP_SusC/RagA"/>
</dbReference>
<name>F4KVP3_HALH1</name>
<dbReference type="InterPro" id="IPR036942">
    <property type="entry name" value="Beta-barrel_TonB_sf"/>
</dbReference>
<dbReference type="FunFam" id="2.60.40.1120:FF:000003">
    <property type="entry name" value="Outer membrane protein Omp121"/>
    <property type="match status" value="1"/>
</dbReference>
<dbReference type="KEGG" id="hhy:Halhy_4665"/>
<keyword evidence="4 7" id="KW-0812">Transmembrane</keyword>
<dbReference type="RefSeq" id="WP_013767038.1">
    <property type="nucleotide sequence ID" value="NC_015510.1"/>
</dbReference>
<dbReference type="Gene3D" id="2.170.130.10">
    <property type="entry name" value="TonB-dependent receptor, plug domain"/>
    <property type="match status" value="1"/>
</dbReference>
<keyword evidence="10" id="KW-0675">Receptor</keyword>
<proteinExistence type="inferred from homology"/>
<evidence type="ECO:0000256" key="1">
    <source>
        <dbReference type="ARBA" id="ARBA00004571"/>
    </source>
</evidence>
<dbReference type="EMBL" id="CP002691">
    <property type="protein sequence ID" value="AEE52500.1"/>
    <property type="molecule type" value="Genomic_DNA"/>
</dbReference>
<feature type="domain" description="TonB-dependent receptor plug" evidence="9">
    <location>
        <begin position="117"/>
        <end position="242"/>
    </location>
</feature>
<sequence length="1026" mass="112486">MNKKRLKNLFLCFWACISLSVLSAQTTGIKGKVSDTNQEPLIGASVLIKGTTQGTITDIGGDFTLQVPPNTILVVSYTGFSTKEVTVGNLTQLDIVLEPENLRLDEVVVVGYGTQRKSQLTGAISSLKAADIQDQPVSNLANSMQGRVAGLNVMSTSGTPGAGLLVNVRGNNAPLYVVDGIPLLSESNSNLSTSFDLQGQNVGSGQTLSSISDINPNDIESIEVLKDASAAAIYGARAANGVILVTTKRGKKGAQEANLNVYTGFQNIARPIEFMSSAEMVDLIEEARKNDLAVYEQDPSYFGADFDPAVLSDPLENFDLSSGQNTNWLDEVSRTAPIRNYELSFRAGNDKTRYFTSLGYFDQQGVIIENFYRRFNFRLNLDQSINDRFNVGVTLNTAVTRNRRSFNDNTYTGIITNALGASPLMPVYEDDGTYASFEDYQANWLSDNPVKSAKEIRAFTNGYRALATVYGDYKLSGKLSFRTAWSGDVNFLFDNQFKSPLTADAEAFGGEAFEGNFRNITWLNENTLNFTHTTGKNTFSALGGVTLQRTQIDRAGTIGQGFPPGKLERLSSAANIIRATSEGTSFSILSFLGRVNYDYQNRFLFTLTARADGSSRFSKDNRFGFFPSGAVAWRLSSEDFLSGLKSTFSDLKLRVSYGLTGDQEIGDFENVTFYTASRYAGRAGIQLRNLADPELSWQTNRMLNIGLDYEINGGRFNGSVEFFNSVKARLLSEDIIPATTGFATVTRNGGEVQNLGVEFNLNASVIRSDKLRWNLNFNTTWIHNEVKSLTSDGVFLNAYDDLEATHILQVGEPLGSFIGLRYTGVDPETGDVQFEDSNGDGIIDYDDAQIIGKAMPDLFGGLTNSFNFGRFDLTVFTRFSIGNQVYNLIRGTTENLGWSNDGGLSSIYANNTTNVRNRWRKPGDQAEYGRASFINLNLALNSSQMVEDASFFRVQNVNLGYTFPKVGKFKGLRVYAEAQNLLIFTGYKGFDPEVSSNGGLADRTAGVDYGAYPSTRTLLLGANLKF</sequence>
<evidence type="ECO:0000256" key="6">
    <source>
        <dbReference type="ARBA" id="ARBA00023237"/>
    </source>
</evidence>
<evidence type="ECO:0000259" key="9">
    <source>
        <dbReference type="Pfam" id="PF07715"/>
    </source>
</evidence>
<evidence type="ECO:0000256" key="4">
    <source>
        <dbReference type="ARBA" id="ARBA00022692"/>
    </source>
</evidence>
<evidence type="ECO:0000313" key="10">
    <source>
        <dbReference type="EMBL" id="AEE52500.1"/>
    </source>
</evidence>
<keyword evidence="2 7" id="KW-0813">Transport</keyword>
<keyword evidence="3 7" id="KW-1134">Transmembrane beta strand</keyword>
<dbReference type="SUPFAM" id="SSF49464">
    <property type="entry name" value="Carboxypeptidase regulatory domain-like"/>
    <property type="match status" value="1"/>
</dbReference>
<dbReference type="PROSITE" id="PS52016">
    <property type="entry name" value="TONB_DEPENDENT_REC_3"/>
    <property type="match status" value="1"/>
</dbReference>
<reference key="2">
    <citation type="submission" date="2011-04" db="EMBL/GenBank/DDBJ databases">
        <title>Complete sequence of chromosome of Haliscomenobacter hydrossis DSM 1100.</title>
        <authorList>
            <consortium name="US DOE Joint Genome Institute (JGI-PGF)"/>
            <person name="Lucas S."/>
            <person name="Han J."/>
            <person name="Lapidus A."/>
            <person name="Bruce D."/>
            <person name="Goodwin L."/>
            <person name="Pitluck S."/>
            <person name="Peters L."/>
            <person name="Kyrpides N."/>
            <person name="Mavromatis K."/>
            <person name="Ivanova N."/>
            <person name="Ovchinnikova G."/>
            <person name="Pagani I."/>
            <person name="Daligault H."/>
            <person name="Detter J.C."/>
            <person name="Han C."/>
            <person name="Land M."/>
            <person name="Hauser L."/>
            <person name="Markowitz V."/>
            <person name="Cheng J.-F."/>
            <person name="Hugenholtz P."/>
            <person name="Woyke T."/>
            <person name="Wu D."/>
            <person name="Verbarg S."/>
            <person name="Frueling A."/>
            <person name="Brambilla E."/>
            <person name="Klenk H.-P."/>
            <person name="Eisen J.A."/>
        </authorList>
    </citation>
    <scope>NUCLEOTIDE SEQUENCE</scope>
    <source>
        <strain>DSM 1100</strain>
    </source>
</reference>
<dbReference type="Pfam" id="PF13715">
    <property type="entry name" value="CarbopepD_reg_2"/>
    <property type="match status" value="1"/>
</dbReference>
<dbReference type="Gene3D" id="2.60.40.1120">
    <property type="entry name" value="Carboxypeptidase-like, regulatory domain"/>
    <property type="match status" value="1"/>
</dbReference>
<dbReference type="Proteomes" id="UP000008461">
    <property type="component" value="Chromosome"/>
</dbReference>
<dbReference type="InterPro" id="IPR037066">
    <property type="entry name" value="Plug_dom_sf"/>
</dbReference>
<dbReference type="NCBIfam" id="TIGR04056">
    <property type="entry name" value="OMP_RagA_SusC"/>
    <property type="match status" value="1"/>
</dbReference>
<accession>F4KVP3</accession>
<evidence type="ECO:0000256" key="5">
    <source>
        <dbReference type="ARBA" id="ARBA00023136"/>
    </source>
</evidence>
<feature type="signal peptide" evidence="8">
    <location>
        <begin position="1"/>
        <end position="23"/>
    </location>
</feature>
<keyword evidence="6 7" id="KW-0998">Cell outer membrane</keyword>
<dbReference type="InterPro" id="IPR023997">
    <property type="entry name" value="TonB-dep_OMP_SusC/RagA_CS"/>
</dbReference>
<feature type="chain" id="PRO_5003316121" evidence="8">
    <location>
        <begin position="24"/>
        <end position="1026"/>
    </location>
</feature>
<evidence type="ECO:0000256" key="8">
    <source>
        <dbReference type="SAM" id="SignalP"/>
    </source>
</evidence>
<dbReference type="OrthoDB" id="9768177at2"/>
<comment type="subcellular location">
    <subcellularLocation>
        <location evidence="1 7">Cell outer membrane</location>
        <topology evidence="1 7">Multi-pass membrane protein</topology>
    </subcellularLocation>
</comment>
<dbReference type="STRING" id="760192.Halhy_4665"/>
<gene>
    <name evidence="10" type="ordered locus">Halhy_4665</name>
</gene>
<dbReference type="SUPFAM" id="SSF56935">
    <property type="entry name" value="Porins"/>
    <property type="match status" value="1"/>
</dbReference>
<organism evidence="10 11">
    <name type="scientific">Haliscomenobacter hydrossis (strain ATCC 27775 / DSM 1100 / LMG 10767 / O)</name>
    <dbReference type="NCBI Taxonomy" id="760192"/>
    <lineage>
        <taxon>Bacteria</taxon>
        <taxon>Pseudomonadati</taxon>
        <taxon>Bacteroidota</taxon>
        <taxon>Saprospiria</taxon>
        <taxon>Saprospirales</taxon>
        <taxon>Haliscomenobacteraceae</taxon>
        <taxon>Haliscomenobacter</taxon>
    </lineage>
</organism>
<dbReference type="HOGENOM" id="CLU_004317_0_1_10"/>
<reference evidence="10 11" key="1">
    <citation type="journal article" date="2011" name="Stand. Genomic Sci.">
        <title>Complete genome sequence of Haliscomenobacter hydrossis type strain (O).</title>
        <authorList>
            <consortium name="US DOE Joint Genome Institute (JGI-PGF)"/>
            <person name="Daligault H."/>
            <person name="Lapidus A."/>
            <person name="Zeytun A."/>
            <person name="Nolan M."/>
            <person name="Lucas S."/>
            <person name="Del Rio T.G."/>
            <person name="Tice H."/>
            <person name="Cheng J.F."/>
            <person name="Tapia R."/>
            <person name="Han C."/>
            <person name="Goodwin L."/>
            <person name="Pitluck S."/>
            <person name="Liolios K."/>
            <person name="Pagani I."/>
            <person name="Ivanova N."/>
            <person name="Huntemann M."/>
            <person name="Mavromatis K."/>
            <person name="Mikhailova N."/>
            <person name="Pati A."/>
            <person name="Chen A."/>
            <person name="Palaniappan K."/>
            <person name="Land M."/>
            <person name="Hauser L."/>
            <person name="Brambilla E.M."/>
            <person name="Rohde M."/>
            <person name="Verbarg S."/>
            <person name="Goker M."/>
            <person name="Bristow J."/>
            <person name="Eisen J.A."/>
            <person name="Markowitz V."/>
            <person name="Hugenholtz P."/>
            <person name="Kyrpides N.C."/>
            <person name="Klenk H.P."/>
            <person name="Woyke T."/>
        </authorList>
    </citation>
    <scope>NUCLEOTIDE SEQUENCE [LARGE SCALE GENOMIC DNA]</scope>
    <source>
        <strain evidence="11">ATCC 27775 / DSM 1100 / LMG 10767 / O</strain>
    </source>
</reference>
<dbReference type="InterPro" id="IPR039426">
    <property type="entry name" value="TonB-dep_rcpt-like"/>
</dbReference>
<dbReference type="GO" id="GO:0009279">
    <property type="term" value="C:cell outer membrane"/>
    <property type="evidence" value="ECO:0007669"/>
    <property type="project" value="UniProtKB-SubCell"/>
</dbReference>
<evidence type="ECO:0000256" key="2">
    <source>
        <dbReference type="ARBA" id="ARBA00022448"/>
    </source>
</evidence>
<dbReference type="eggNOG" id="COG4771">
    <property type="taxonomic scope" value="Bacteria"/>
</dbReference>
<evidence type="ECO:0000256" key="3">
    <source>
        <dbReference type="ARBA" id="ARBA00022452"/>
    </source>
</evidence>
<protein>
    <submittedName>
        <fullName evidence="10">TonB-dependent receptor plug</fullName>
    </submittedName>
</protein>
<comment type="similarity">
    <text evidence="7">Belongs to the TonB-dependent receptor family.</text>
</comment>
<dbReference type="InterPro" id="IPR012910">
    <property type="entry name" value="Plug_dom"/>
</dbReference>